<protein>
    <submittedName>
        <fullName evidence="3">KICSTOR complex protein SZT2-like</fullName>
    </submittedName>
</protein>
<dbReference type="AlphaFoldDB" id="A0A6P8H7V5"/>
<feature type="compositionally biased region" description="Basic and acidic residues" evidence="1">
    <location>
        <begin position="449"/>
        <end position="467"/>
    </location>
</feature>
<feature type="region of interest" description="Disordered" evidence="1">
    <location>
        <begin position="447"/>
        <end position="467"/>
    </location>
</feature>
<dbReference type="OrthoDB" id="5970289at2759"/>
<dbReference type="PANTHER" id="PTHR14918:SF3">
    <property type="entry name" value="KICSTOR COMPLEX PROTEIN SZT2"/>
    <property type="match status" value="1"/>
</dbReference>
<dbReference type="Proteomes" id="UP000515163">
    <property type="component" value="Unplaced"/>
</dbReference>
<feature type="region of interest" description="Disordered" evidence="1">
    <location>
        <begin position="21"/>
        <end position="60"/>
    </location>
</feature>
<sequence>MQQYIQFMQSLQFVVVQTRPQSPKPAKGFSSKKLSRRAGHSKTKNNAPADYKKQPLSRTSSDNHRVFHQFLQKTSFGGIMLMELLFQGLYFYVRLYSIDCSRIPSGKNVGPHIIRIFHEDCSHYKDYVHLLSFNYDFHLRQAQSYLSGLQMIFHEGYRIMDLLAEILRRHPDYPGFARNHICKGEIAVPCEPIITSTNVFKYIVKHSTEYDFSTIKINTVVPGEVSSILLGSDQILTSSRHADNTLYTHLRDNKEYDITLAVTLKNSFESSVINMEYYILMTSRRELFPKLSLSHVATATQVEETGNLQHKGSRVRFAQNVSTAPNKNVKRSPERKGKPLLTEAEIQSFHRSASSPHSLNKMVLEIANSSMFQSHSEENIAKKSLSARPHLYSSGAISSLDGRTTREIALLNESSQKAHDLLLHVVCQAQTHCKRDLLWYRLLSGGTGEDDKERKKTREKSEHRKPIPDLAEQWSSRVDVEEFQTEGSTSRRLTIDEFKHLLSIVICKSLNQCDYELVPLLSMNVVWYLNLFRVLIAKFSYLHRLFSDDDGLHYLVLLNPNDLDMFILVFVDESTSKTDIQIVFRSDVGSDKNDELRHLQKPIRDHIYSVLNAVCFHMWGSLLPQ</sequence>
<organism evidence="2 3">
    <name type="scientific">Actinia tenebrosa</name>
    <name type="common">Australian red waratah sea anemone</name>
    <dbReference type="NCBI Taxonomy" id="6105"/>
    <lineage>
        <taxon>Eukaryota</taxon>
        <taxon>Metazoa</taxon>
        <taxon>Cnidaria</taxon>
        <taxon>Anthozoa</taxon>
        <taxon>Hexacorallia</taxon>
        <taxon>Actiniaria</taxon>
        <taxon>Actiniidae</taxon>
        <taxon>Actinia</taxon>
    </lineage>
</organism>
<name>A0A6P8H7V5_ACTTE</name>
<evidence type="ECO:0000313" key="3">
    <source>
        <dbReference type="RefSeq" id="XP_031552514.1"/>
    </source>
</evidence>
<gene>
    <name evidence="3" type="primary">LOC116289710</name>
</gene>
<dbReference type="KEGG" id="aten:116289710"/>
<accession>A0A6P8H7V5</accession>
<dbReference type="GeneID" id="116289710"/>
<dbReference type="GO" id="GO:0005777">
    <property type="term" value="C:peroxisome"/>
    <property type="evidence" value="ECO:0007669"/>
    <property type="project" value="InterPro"/>
</dbReference>
<evidence type="ECO:0000313" key="2">
    <source>
        <dbReference type="Proteomes" id="UP000515163"/>
    </source>
</evidence>
<keyword evidence="2" id="KW-1185">Reference proteome</keyword>
<evidence type="ECO:0000256" key="1">
    <source>
        <dbReference type="SAM" id="MobiDB-lite"/>
    </source>
</evidence>
<proteinExistence type="predicted"/>
<dbReference type="RefSeq" id="XP_031552514.1">
    <property type="nucleotide sequence ID" value="XM_031696654.1"/>
</dbReference>
<dbReference type="InParanoid" id="A0A6P8H7V5"/>
<feature type="compositionally biased region" description="Basic residues" evidence="1">
    <location>
        <begin position="33"/>
        <end position="43"/>
    </location>
</feature>
<dbReference type="PANTHER" id="PTHR14918">
    <property type="entry name" value="KICSTOR COMPLEX PROTEIN SZT2"/>
    <property type="match status" value="1"/>
</dbReference>
<dbReference type="InterPro" id="IPR033228">
    <property type="entry name" value="SZT2"/>
</dbReference>
<reference evidence="3" key="1">
    <citation type="submission" date="2025-08" db="UniProtKB">
        <authorList>
            <consortium name="RefSeq"/>
        </authorList>
    </citation>
    <scope>IDENTIFICATION</scope>
</reference>